<dbReference type="Proteomes" id="UP000622166">
    <property type="component" value="Unassembled WGS sequence"/>
</dbReference>
<dbReference type="PANTHER" id="PTHR35004">
    <property type="entry name" value="TRANSPOSASE RV3428C-RELATED"/>
    <property type="match status" value="1"/>
</dbReference>
<evidence type="ECO:0000313" key="2">
    <source>
        <dbReference type="EMBL" id="GGY88551.1"/>
    </source>
</evidence>
<evidence type="ECO:0000313" key="3">
    <source>
        <dbReference type="Proteomes" id="UP000622166"/>
    </source>
</evidence>
<feature type="domain" description="Integrase catalytic" evidence="1">
    <location>
        <begin position="1"/>
        <end position="141"/>
    </location>
</feature>
<accession>A0A918P7U0</accession>
<gene>
    <name evidence="2" type="ORF">GCM10010365_03260</name>
</gene>
<dbReference type="GO" id="GO:0015074">
    <property type="term" value="P:DNA integration"/>
    <property type="evidence" value="ECO:0007669"/>
    <property type="project" value="InterPro"/>
</dbReference>
<dbReference type="InterPro" id="IPR036397">
    <property type="entry name" value="RNaseH_sf"/>
</dbReference>
<dbReference type="AlphaFoldDB" id="A0A918P7U0"/>
<dbReference type="InterPro" id="IPR001584">
    <property type="entry name" value="Integrase_cat-core"/>
</dbReference>
<keyword evidence="3" id="KW-1185">Reference proteome</keyword>
<dbReference type="Gene3D" id="3.30.420.10">
    <property type="entry name" value="Ribonuclease H-like superfamily/Ribonuclease H"/>
    <property type="match status" value="1"/>
</dbReference>
<dbReference type="Pfam" id="PF00665">
    <property type="entry name" value="rve"/>
    <property type="match status" value="1"/>
</dbReference>
<organism evidence="2 3">
    <name type="scientific">Streptomyces poonensis</name>
    <dbReference type="NCBI Taxonomy" id="68255"/>
    <lineage>
        <taxon>Bacteria</taxon>
        <taxon>Bacillati</taxon>
        <taxon>Actinomycetota</taxon>
        <taxon>Actinomycetes</taxon>
        <taxon>Kitasatosporales</taxon>
        <taxon>Streptomycetaceae</taxon>
        <taxon>Streptomyces</taxon>
    </lineage>
</organism>
<reference evidence="2" key="1">
    <citation type="journal article" date="2014" name="Int. J. Syst. Evol. Microbiol.">
        <title>Complete genome sequence of Corynebacterium casei LMG S-19264T (=DSM 44701T), isolated from a smear-ripened cheese.</title>
        <authorList>
            <consortium name="US DOE Joint Genome Institute (JGI-PGF)"/>
            <person name="Walter F."/>
            <person name="Albersmeier A."/>
            <person name="Kalinowski J."/>
            <person name="Ruckert C."/>
        </authorList>
    </citation>
    <scope>NUCLEOTIDE SEQUENCE</scope>
    <source>
        <strain evidence="2">JCM 4815</strain>
    </source>
</reference>
<name>A0A918P7U0_9ACTN</name>
<evidence type="ECO:0000259" key="1">
    <source>
        <dbReference type="PROSITE" id="PS50994"/>
    </source>
</evidence>
<dbReference type="PANTHER" id="PTHR35004:SF8">
    <property type="entry name" value="TRANSPOSASE RV3428C-RELATED"/>
    <property type="match status" value="1"/>
</dbReference>
<comment type="caution">
    <text evidence="2">The sequence shown here is derived from an EMBL/GenBank/DDBJ whole genome shotgun (WGS) entry which is preliminary data.</text>
</comment>
<dbReference type="PROSITE" id="PS50994">
    <property type="entry name" value="INTEGRASE"/>
    <property type="match status" value="1"/>
</dbReference>
<proteinExistence type="predicted"/>
<protein>
    <recommendedName>
        <fullName evidence="1">Integrase catalytic domain-containing protein</fullName>
    </recommendedName>
</protein>
<dbReference type="InterPro" id="IPR012337">
    <property type="entry name" value="RNaseH-like_sf"/>
</dbReference>
<sequence>MVAGYSRWITARMLPSRSAADLIAGHWRLLTDLGAVPRVLVWDNEGAVGSWRPGGPRLTDEFAAFAGLLGVKFLLCRPRDPEAKGLVERANGYLETSFLPGRVFSSPADFNIQLADWLARANRRIHRTLQARPSNRLEGDRCWMLALPPIAPPGWWKASLRLPRDHYVRLDTCD</sequence>
<dbReference type="GO" id="GO:0003676">
    <property type="term" value="F:nucleic acid binding"/>
    <property type="evidence" value="ECO:0007669"/>
    <property type="project" value="InterPro"/>
</dbReference>
<dbReference type="SUPFAM" id="SSF53098">
    <property type="entry name" value="Ribonuclease H-like"/>
    <property type="match status" value="1"/>
</dbReference>
<dbReference type="EMBL" id="BMVW01000001">
    <property type="protein sequence ID" value="GGY88551.1"/>
    <property type="molecule type" value="Genomic_DNA"/>
</dbReference>
<reference evidence="2" key="2">
    <citation type="submission" date="2020-09" db="EMBL/GenBank/DDBJ databases">
        <authorList>
            <person name="Sun Q."/>
            <person name="Ohkuma M."/>
        </authorList>
    </citation>
    <scope>NUCLEOTIDE SEQUENCE</scope>
    <source>
        <strain evidence="2">JCM 4815</strain>
    </source>
</reference>